<keyword evidence="2" id="KW-1185">Reference proteome</keyword>
<proteinExistence type="predicted"/>
<dbReference type="EMBL" id="RDQZ01000010">
    <property type="protein sequence ID" value="RXH13285.1"/>
    <property type="molecule type" value="Genomic_DNA"/>
</dbReference>
<evidence type="ECO:0000313" key="2">
    <source>
        <dbReference type="Proteomes" id="UP000290401"/>
    </source>
</evidence>
<protein>
    <submittedName>
        <fullName evidence="1">Uncharacterized protein</fullName>
    </submittedName>
</protein>
<sequence length="136" mass="14935">MLVREAGERGPPVQQQVDRFRDVGAVRRSPANPSITPAVASAVDEQLVAGRTRLAHRKPLRQHPGIVARSCRHLSDRRRSCAIAAPTNSAEVGMRARTVRNLDTSLSLFILEMDSEILFSGDVGIPGRARDDVFRV</sequence>
<comment type="caution">
    <text evidence="1">The sequence shown here is derived from an EMBL/GenBank/DDBJ whole genome shotgun (WGS) entry which is preliminary data.</text>
</comment>
<organism evidence="1 2">
    <name type="scientific">Bradyrhizobium guangzhouense</name>
    <dbReference type="NCBI Taxonomy" id="1325095"/>
    <lineage>
        <taxon>Bacteria</taxon>
        <taxon>Pseudomonadati</taxon>
        <taxon>Pseudomonadota</taxon>
        <taxon>Alphaproteobacteria</taxon>
        <taxon>Hyphomicrobiales</taxon>
        <taxon>Nitrobacteraceae</taxon>
        <taxon>Bradyrhizobium</taxon>
    </lineage>
</organism>
<dbReference type="Proteomes" id="UP000290401">
    <property type="component" value="Unassembled WGS sequence"/>
</dbReference>
<name>A0ABY0E6Q1_9BRAD</name>
<accession>A0ABY0E6Q1</accession>
<reference evidence="1 2" key="1">
    <citation type="submission" date="2018-10" db="EMBL/GenBank/DDBJ databases">
        <title>Bradyrhizobium sp. nov., effective nodules isolated from peanut in China.</title>
        <authorList>
            <person name="Li Y."/>
        </authorList>
    </citation>
    <scope>NUCLEOTIDE SEQUENCE [LARGE SCALE GENOMIC DNA]</scope>
    <source>
        <strain evidence="1 2">CCBAU 53426</strain>
    </source>
</reference>
<evidence type="ECO:0000313" key="1">
    <source>
        <dbReference type="EMBL" id="RXH13285.1"/>
    </source>
</evidence>
<gene>
    <name evidence="1" type="ORF">EAS56_14745</name>
</gene>